<dbReference type="EMBL" id="SCFB01000026">
    <property type="protein sequence ID" value="RZI45111.1"/>
    <property type="molecule type" value="Genomic_DNA"/>
</dbReference>
<dbReference type="Pfam" id="PF05406">
    <property type="entry name" value="WGR"/>
    <property type="match status" value="1"/>
</dbReference>
<dbReference type="AlphaFoldDB" id="A0A4Q7DEH6"/>
<dbReference type="InterPro" id="IPR008893">
    <property type="entry name" value="WGR_domain"/>
</dbReference>
<feature type="domain" description="WGR" evidence="2">
    <location>
        <begin position="8"/>
        <end position="70"/>
    </location>
</feature>
<proteinExistence type="predicted"/>
<evidence type="ECO:0000313" key="3">
    <source>
        <dbReference type="EMBL" id="RZI45111.1"/>
    </source>
</evidence>
<keyword evidence="1" id="KW-1133">Transmembrane helix</keyword>
<dbReference type="OrthoDB" id="5801306at2"/>
<accession>A0A4Q7DEH6</accession>
<evidence type="ECO:0000313" key="4">
    <source>
        <dbReference type="Proteomes" id="UP000293550"/>
    </source>
</evidence>
<evidence type="ECO:0000259" key="2">
    <source>
        <dbReference type="Pfam" id="PF05406"/>
    </source>
</evidence>
<dbReference type="CDD" id="cd07996">
    <property type="entry name" value="WGR_MMR_like"/>
    <property type="match status" value="1"/>
</dbReference>
<evidence type="ECO:0000256" key="1">
    <source>
        <dbReference type="SAM" id="Phobius"/>
    </source>
</evidence>
<dbReference type="SUPFAM" id="SSF142921">
    <property type="entry name" value="WGR domain-like"/>
    <property type="match status" value="1"/>
</dbReference>
<reference evidence="3 4" key="1">
    <citation type="submission" date="2018-10" db="EMBL/GenBank/DDBJ databases">
        <title>An updated phylogeny of the Alphaproteobacteria reveals that the parasitic Rickettsiales and Holosporales have independent origins.</title>
        <authorList>
            <person name="Munoz-Gomez S.A."/>
            <person name="Hess S."/>
            <person name="Burger G."/>
            <person name="Lang B.F."/>
            <person name="Susko E."/>
            <person name="Slamovits C.H."/>
            <person name="Roger A.J."/>
        </authorList>
    </citation>
    <scope>NUCLEOTIDE SEQUENCE [LARGE SCALE GENOMIC DNA]</scope>
    <source>
        <strain evidence="3">HOLO01</strain>
    </source>
</reference>
<name>A0A4Q7DEH6_9PROT</name>
<comment type="caution">
    <text evidence="3">The sequence shown here is derived from an EMBL/GenBank/DDBJ whole genome shotgun (WGS) entry which is preliminary data.</text>
</comment>
<keyword evidence="1" id="KW-0812">Transmembrane</keyword>
<dbReference type="InterPro" id="IPR036930">
    <property type="entry name" value="WGR_dom_sf"/>
</dbReference>
<gene>
    <name evidence="3" type="ORF">EQU50_08220</name>
</gene>
<dbReference type="RefSeq" id="WP_130154641.1">
    <property type="nucleotide sequence ID" value="NZ_SCFB01000026.1"/>
</dbReference>
<dbReference type="Proteomes" id="UP000293550">
    <property type="component" value="Unassembled WGS sequence"/>
</dbReference>
<dbReference type="InterPro" id="IPR049809">
    <property type="entry name" value="YehF/YfeS-like_WGR"/>
</dbReference>
<feature type="transmembrane region" description="Helical" evidence="1">
    <location>
        <begin position="21"/>
        <end position="40"/>
    </location>
</feature>
<keyword evidence="4" id="KW-1185">Reference proteome</keyword>
<protein>
    <recommendedName>
        <fullName evidence="2">WGR domain-containing protein</fullName>
    </recommendedName>
</protein>
<keyword evidence="1" id="KW-0472">Membrane</keyword>
<sequence>MSVFYLKLRAVDRDRNIDRDYDILVLNVLFGCWGVTLAFGRHGTRGILKNYVFDSQEEAQRFVYKTLQKRLRAPKRIGCPYRLVSAETSTDQDLSSWLVSEQQDRFVGEPLFNQKLTKTKSF</sequence>
<organism evidence="3 4">
    <name type="scientific">Candidatus Finniella inopinata</name>
    <dbReference type="NCBI Taxonomy" id="1696036"/>
    <lineage>
        <taxon>Bacteria</taxon>
        <taxon>Pseudomonadati</taxon>
        <taxon>Pseudomonadota</taxon>
        <taxon>Alphaproteobacteria</taxon>
        <taxon>Holosporales</taxon>
        <taxon>Candidatus Paracaedibacteraceae</taxon>
        <taxon>Candidatus Finniella</taxon>
    </lineage>
</organism>